<proteinExistence type="predicted"/>
<dbReference type="Proteomes" id="UP000608154">
    <property type="component" value="Unassembled WGS sequence"/>
</dbReference>
<keyword evidence="5" id="KW-0732">Signal</keyword>
<gene>
    <name evidence="6" type="ORF">GCM10011494_12200</name>
</gene>
<evidence type="ECO:0000256" key="2">
    <source>
        <dbReference type="ARBA" id="ARBA00023136"/>
    </source>
</evidence>
<accession>A0A916TQV7</accession>
<sequence>MKIRTVFTGAQIVRAIACPCIPVVAFGALSAPALAQRYDPFDQLGSLRASDNPLDDERPDSVTGRPRPEYAAVPIQAGSLQIMPQVLVGLEADSNVYAVDDGRTSDAILTFRPRISVSRPSPVFSWSVAGEYAGARYFDLTEENRDDYAFRGGVQYQIGSNTVFIARALQARNSEQRSSPDSVAGIVRPNRFHVTEAYGDLSHTFNRVSIRGTVDFERVNYIDNFNGAGEIIDQDFRDRSTVTGNLILEYTVSPSFALFAAGSANKRDYRTRTDLVPARDSKGYELALGSSFEISRLMHGTIRVGYMRQNYEDPLFNDRRSLLVRGEVAYYLTPLVTLTAKVDRRTAETGVREAAGYVRTNASLRADYELKRNLLLHLEAGNEHRSFVSLDRKDNRFSASFGSTWLLSPRWSVRTDFSHRRQNSSGTLPGREFHDNQVSIGVVFKGL</sequence>
<feature type="signal peptide" evidence="5">
    <location>
        <begin position="1"/>
        <end position="35"/>
    </location>
</feature>
<comment type="subcellular location">
    <subcellularLocation>
        <location evidence="1">Cell outer membrane</location>
    </subcellularLocation>
</comment>
<dbReference type="InterPro" id="IPR018759">
    <property type="entry name" value="BBP2_2"/>
</dbReference>
<dbReference type="SUPFAM" id="SSF56935">
    <property type="entry name" value="Porins"/>
    <property type="match status" value="1"/>
</dbReference>
<evidence type="ECO:0000313" key="7">
    <source>
        <dbReference type="Proteomes" id="UP000608154"/>
    </source>
</evidence>
<feature type="chain" id="PRO_5037632135" description="Outer membrane beta-barrel protein" evidence="5">
    <location>
        <begin position="36"/>
        <end position="447"/>
    </location>
</feature>
<feature type="region of interest" description="Disordered" evidence="4">
    <location>
        <begin position="46"/>
        <end position="66"/>
    </location>
</feature>
<evidence type="ECO:0000256" key="4">
    <source>
        <dbReference type="SAM" id="MobiDB-lite"/>
    </source>
</evidence>
<dbReference type="Gene3D" id="2.40.170.20">
    <property type="entry name" value="TonB-dependent receptor, beta-barrel domain"/>
    <property type="match status" value="1"/>
</dbReference>
<dbReference type="Pfam" id="PF10082">
    <property type="entry name" value="BBP2_2"/>
    <property type="match status" value="1"/>
</dbReference>
<reference evidence="6" key="1">
    <citation type="journal article" date="2014" name="Int. J. Syst. Evol. Microbiol.">
        <title>Complete genome sequence of Corynebacterium casei LMG S-19264T (=DSM 44701T), isolated from a smear-ripened cheese.</title>
        <authorList>
            <consortium name="US DOE Joint Genome Institute (JGI-PGF)"/>
            <person name="Walter F."/>
            <person name="Albersmeier A."/>
            <person name="Kalinowski J."/>
            <person name="Ruckert C."/>
        </authorList>
    </citation>
    <scope>NUCLEOTIDE SEQUENCE</scope>
    <source>
        <strain evidence="6">CGMCC 1.15095</strain>
    </source>
</reference>
<keyword evidence="7" id="KW-1185">Reference proteome</keyword>
<evidence type="ECO:0000256" key="1">
    <source>
        <dbReference type="ARBA" id="ARBA00004442"/>
    </source>
</evidence>
<keyword evidence="2" id="KW-0472">Membrane</keyword>
<organism evidence="6 7">
    <name type="scientific">Novosphingobium endophyticum</name>
    <dbReference type="NCBI Taxonomy" id="1955250"/>
    <lineage>
        <taxon>Bacteria</taxon>
        <taxon>Pseudomonadati</taxon>
        <taxon>Pseudomonadota</taxon>
        <taxon>Alphaproteobacteria</taxon>
        <taxon>Sphingomonadales</taxon>
        <taxon>Sphingomonadaceae</taxon>
        <taxon>Novosphingobium</taxon>
    </lineage>
</organism>
<keyword evidence="3" id="KW-0998">Cell outer membrane</keyword>
<dbReference type="AlphaFoldDB" id="A0A916TQV7"/>
<dbReference type="GO" id="GO:0009279">
    <property type="term" value="C:cell outer membrane"/>
    <property type="evidence" value="ECO:0007669"/>
    <property type="project" value="UniProtKB-SubCell"/>
</dbReference>
<comment type="caution">
    <text evidence="6">The sequence shown here is derived from an EMBL/GenBank/DDBJ whole genome shotgun (WGS) entry which is preliminary data.</text>
</comment>
<evidence type="ECO:0000256" key="3">
    <source>
        <dbReference type="ARBA" id="ARBA00023237"/>
    </source>
</evidence>
<dbReference type="InterPro" id="IPR036942">
    <property type="entry name" value="Beta-barrel_TonB_sf"/>
</dbReference>
<protein>
    <recommendedName>
        <fullName evidence="8">Outer membrane beta-barrel protein</fullName>
    </recommendedName>
</protein>
<evidence type="ECO:0000256" key="5">
    <source>
        <dbReference type="SAM" id="SignalP"/>
    </source>
</evidence>
<name>A0A916TQV7_9SPHN</name>
<evidence type="ECO:0008006" key="8">
    <source>
        <dbReference type="Google" id="ProtNLM"/>
    </source>
</evidence>
<dbReference type="EMBL" id="BMHK01000006">
    <property type="protein sequence ID" value="GGB95300.1"/>
    <property type="molecule type" value="Genomic_DNA"/>
</dbReference>
<dbReference type="RefSeq" id="WP_188769542.1">
    <property type="nucleotide sequence ID" value="NZ_BMHK01000006.1"/>
</dbReference>
<reference evidence="6" key="2">
    <citation type="submission" date="2020-09" db="EMBL/GenBank/DDBJ databases">
        <authorList>
            <person name="Sun Q."/>
            <person name="Zhou Y."/>
        </authorList>
    </citation>
    <scope>NUCLEOTIDE SEQUENCE</scope>
    <source>
        <strain evidence="6">CGMCC 1.15095</strain>
    </source>
</reference>
<evidence type="ECO:0000313" key="6">
    <source>
        <dbReference type="EMBL" id="GGB95300.1"/>
    </source>
</evidence>